<dbReference type="Gene3D" id="2.40.128.130">
    <property type="entry name" value="Autotransporter beta-domain"/>
    <property type="match status" value="1"/>
</dbReference>
<proteinExistence type="predicted"/>
<sequence length="1249" mass="121737">MPLGRTSPISGVSLAKGLLLLASTALSGTLGADAAHAACTTNFCWNAPTGIWSGGTNWTAGGPPASGNTVTINNGGTATVDSTNAQSSNATIDGNSTVVVSSGGSWTDNGNSPGFAQRGGAITIGETNTGTLTIDNGGTVNTTGNRAGSVLVGDQAGSSGMITLGNGGSGTASLINSGPVGYPGNFYVGYGGDGTVNVNANSMISGFDGMTLGVLAGSSGTVTVNAGSLTGGGNMVIGDQGSGTLTIENGGTVTGTAGLLGVQTGSNGSSVTVTGAGSSWTLSGGLEIGINANAALTIANGGAVNLGSSQQIYLGNGNGNGSGSGTLTVNGGTLSASGGEIFVGSNGSGSSSLLIENGGVVTTTGFAAIGLLGGAGTTSAGSVTVTGPGSSWNIGSGFLEIENLGTVTGLTVENGASLTSGETLIGGFIASAGNNAMVVTGSGTTWQSGAILLGSVPNAGPGSGTGTLAVTSGAHVSASGNVDIGYSPDGGSGVKDSITVDGGGSKLTTTSNVRVGYYGTGALTVSNGALVSDIEGDIGYSSTNAAAAGAIFSGATTPTNSIGSVLVTGAGSMWTNTTLIVGDNATVASFPGTGTGTSTGTLTISDGGEVSSTNAIIVGANAGATGTINVGAAVGQSPVAPGTISAPAIQFGAGGGTIVFNHSSTDYVFGTSIQGAGSVEVDSGTTVLTATNTYTGATNINGGTLNVAGAITGSSGVTVNAGGTLDGTGSVGATTINNGGTFMPGNGTPGSSMTISGSLALSSGAFYLVQINPSTSSFANVTGTATLGGATVNAVYANGSYVAKQYTILTAGSVSGTFNPAVVNTNLPSNFHTTLSYDAHDAYLNLALNFGIPGGLNGNEQNVGNALTNFFNATGGIPIVFGALTPAALTQASGEIATGSQQTTFDAMNMFMGVMTDPFIDGRGDLVPAGSSTGTSAYAAQDNPRSGAARDANAMFTKAPVMADPFAQRWSVWSAGYGGSQTTDGNAAVGSNATTSAIYGTAVGADYRLSPFTLAGFALAGGGTNFSVNGSGTGRSDLFQAGAFIRHTVGAAYFSGALAYGWQDITTDRTVTIAGVDQLRAEFNANAFSGRVEGGYRFVSPWMGGIGITPYAAGQFTTFDLPAYAEQAITGANTFALAYGAKSVTDPRSELGIRTDKSFAMPDGILTLRGGVAWTHDFNPDRSIGATFQTLPGASFVVNGAAQASDSALVTASAEKKWLNGWSAAATFEGEFSNVTNSYAGKGVVRYSF</sequence>
<dbReference type="RefSeq" id="WP_172842695.1">
    <property type="nucleotide sequence ID" value="NZ_LT670817.1"/>
</dbReference>
<dbReference type="EMBL" id="LT670817">
    <property type="protein sequence ID" value="SHH76007.1"/>
    <property type="molecule type" value="Genomic_DNA"/>
</dbReference>
<dbReference type="SMART" id="SM00869">
    <property type="entry name" value="Autotransporter"/>
    <property type="match status" value="1"/>
</dbReference>
<feature type="signal peptide" evidence="1">
    <location>
        <begin position="1"/>
        <end position="27"/>
    </location>
</feature>
<organism evidence="3 4">
    <name type="scientific">Bradyrhizobium erythrophlei</name>
    <dbReference type="NCBI Taxonomy" id="1437360"/>
    <lineage>
        <taxon>Bacteria</taxon>
        <taxon>Pseudomonadati</taxon>
        <taxon>Pseudomonadota</taxon>
        <taxon>Alphaproteobacteria</taxon>
        <taxon>Hyphomicrobiales</taxon>
        <taxon>Nitrobacteraceae</taxon>
        <taxon>Bradyrhizobium</taxon>
    </lineage>
</organism>
<accession>A0A1M5VLB0</accession>
<dbReference type="InterPro" id="IPR036709">
    <property type="entry name" value="Autotransporte_beta_dom_sf"/>
</dbReference>
<feature type="domain" description="Autotransporter" evidence="2">
    <location>
        <begin position="965"/>
        <end position="1249"/>
    </location>
</feature>
<evidence type="ECO:0000256" key="1">
    <source>
        <dbReference type="SAM" id="SignalP"/>
    </source>
</evidence>
<dbReference type="SUPFAM" id="SSF51126">
    <property type="entry name" value="Pectin lyase-like"/>
    <property type="match status" value="1"/>
</dbReference>
<dbReference type="AlphaFoldDB" id="A0A1M5VLB0"/>
<name>A0A1M5VLB0_9BRAD</name>
<dbReference type="PROSITE" id="PS51208">
    <property type="entry name" value="AUTOTRANSPORTER"/>
    <property type="match status" value="1"/>
</dbReference>
<dbReference type="InterPro" id="IPR030895">
    <property type="entry name" value="T5SS_PEPC_rpt"/>
</dbReference>
<evidence type="ECO:0000313" key="4">
    <source>
        <dbReference type="Proteomes" id="UP000189796"/>
    </source>
</evidence>
<dbReference type="InterPro" id="IPR011050">
    <property type="entry name" value="Pectin_lyase_fold/virulence"/>
</dbReference>
<feature type="chain" id="PRO_5009914481" evidence="1">
    <location>
        <begin position="28"/>
        <end position="1249"/>
    </location>
</feature>
<evidence type="ECO:0000259" key="2">
    <source>
        <dbReference type="PROSITE" id="PS51208"/>
    </source>
</evidence>
<evidence type="ECO:0000313" key="3">
    <source>
        <dbReference type="EMBL" id="SHH76007.1"/>
    </source>
</evidence>
<gene>
    <name evidence="3" type="ORF">SAMN05443248_6034</name>
</gene>
<dbReference type="NCBIfam" id="TIGR04393">
    <property type="entry name" value="rpt_T5SS_PEPC"/>
    <property type="match status" value="3"/>
</dbReference>
<dbReference type="InterPro" id="IPR005546">
    <property type="entry name" value="Autotransporte_beta"/>
</dbReference>
<dbReference type="Proteomes" id="UP000189796">
    <property type="component" value="Chromosome I"/>
</dbReference>
<reference evidence="3 4" key="1">
    <citation type="submission" date="2016-11" db="EMBL/GenBank/DDBJ databases">
        <authorList>
            <person name="Jaros S."/>
            <person name="Januszkiewicz K."/>
            <person name="Wedrychowicz H."/>
        </authorList>
    </citation>
    <scope>NUCLEOTIDE SEQUENCE [LARGE SCALE GENOMIC DNA]</scope>
    <source>
        <strain evidence="3 4">GAS138</strain>
    </source>
</reference>
<dbReference type="SUPFAM" id="SSF103515">
    <property type="entry name" value="Autotransporter"/>
    <property type="match status" value="1"/>
</dbReference>
<dbReference type="Pfam" id="PF03797">
    <property type="entry name" value="Autotransporter"/>
    <property type="match status" value="1"/>
</dbReference>
<keyword evidence="1" id="KW-0732">Signal</keyword>
<protein>
    <submittedName>
        <fullName evidence="3">T5SS/PEP-CTERM-associated repeat-containing protein</fullName>
    </submittedName>
</protein>